<dbReference type="FunFam" id="3.30.60.30:FF:000024">
    <property type="entry name" value="Transmembrane agrin"/>
    <property type="match status" value="1"/>
</dbReference>
<dbReference type="Pfam" id="PF07648">
    <property type="entry name" value="Kazal_2"/>
    <property type="match status" value="1"/>
</dbReference>
<dbReference type="GO" id="GO:0005509">
    <property type="term" value="F:calcium ion binding"/>
    <property type="evidence" value="ECO:0007669"/>
    <property type="project" value="TreeGrafter"/>
</dbReference>
<dbReference type="PANTHER" id="PTHR13866:SF14">
    <property type="entry name" value="BM-40"/>
    <property type="match status" value="1"/>
</dbReference>
<evidence type="ECO:0000256" key="1">
    <source>
        <dbReference type="ARBA" id="ARBA00022729"/>
    </source>
</evidence>
<dbReference type="InterPro" id="IPR036058">
    <property type="entry name" value="Kazal_dom_sf"/>
</dbReference>
<organism evidence="5">
    <name type="scientific">Hyalella azteca</name>
    <name type="common">Amphipod</name>
    <dbReference type="NCBI Taxonomy" id="294128"/>
    <lineage>
        <taxon>Eukaryota</taxon>
        <taxon>Metazoa</taxon>
        <taxon>Ecdysozoa</taxon>
        <taxon>Arthropoda</taxon>
        <taxon>Crustacea</taxon>
        <taxon>Multicrustacea</taxon>
        <taxon>Malacostraca</taxon>
        <taxon>Eumalacostraca</taxon>
        <taxon>Peracarida</taxon>
        <taxon>Amphipoda</taxon>
        <taxon>Senticaudata</taxon>
        <taxon>Talitrida</taxon>
        <taxon>Talitroidea</taxon>
        <taxon>Hyalellidae</taxon>
        <taxon>Hyalella</taxon>
    </lineage>
</organism>
<dbReference type="GO" id="GO:0005518">
    <property type="term" value="F:collagen binding"/>
    <property type="evidence" value="ECO:0007669"/>
    <property type="project" value="TreeGrafter"/>
</dbReference>
<evidence type="ECO:0000259" key="4">
    <source>
        <dbReference type="PROSITE" id="PS51465"/>
    </source>
</evidence>
<gene>
    <name evidence="5" type="ORF">HAZT_HAZT012224</name>
</gene>
<sequence>MTHFPAVHPPDPCAEVGCEEGKECVVGADGSATCACATSCPRATTAPATPVCASDGRDYASACALRREACVAQREI</sequence>
<dbReference type="EMBL" id="JQDR03002465">
    <property type="protein sequence ID" value="KAA0203089.1"/>
    <property type="molecule type" value="Genomic_DNA"/>
</dbReference>
<dbReference type="AlphaFoldDB" id="A0A6A0HC75"/>
<reference evidence="5" key="2">
    <citation type="journal article" date="2018" name="Environ. Sci. Technol.">
        <title>The Toxicogenome of Hyalella azteca: A Model for Sediment Ecotoxicology and Evolutionary Toxicology.</title>
        <authorList>
            <person name="Poynton H.C."/>
            <person name="Hasenbein S."/>
            <person name="Benoit J.B."/>
            <person name="Sepulveda M.S."/>
            <person name="Poelchau M.F."/>
            <person name="Hughes D.S.T."/>
            <person name="Murali S.C."/>
            <person name="Chen S."/>
            <person name="Glastad K.M."/>
            <person name="Goodisman M.A.D."/>
            <person name="Werren J.H."/>
            <person name="Vineis J.H."/>
            <person name="Bowen J.L."/>
            <person name="Friedrich M."/>
            <person name="Jones J."/>
            <person name="Robertson H.M."/>
            <person name="Feyereisen R."/>
            <person name="Mechler-Hickson A."/>
            <person name="Mathers N."/>
            <person name="Lee C.E."/>
            <person name="Colbourne J.K."/>
            <person name="Biales A."/>
            <person name="Johnston J.S."/>
            <person name="Wellborn G.A."/>
            <person name="Rosendale A.J."/>
            <person name="Cridge A.G."/>
            <person name="Munoz-Torres M.C."/>
            <person name="Bain P.A."/>
            <person name="Manny A.R."/>
            <person name="Major K.M."/>
            <person name="Lambert F.N."/>
            <person name="Vulpe C.D."/>
            <person name="Tuck P."/>
            <person name="Blalock B.J."/>
            <person name="Lin Y.Y."/>
            <person name="Smith M.E."/>
            <person name="Ochoa-Acuna H."/>
            <person name="Chen M.M."/>
            <person name="Childers C.P."/>
            <person name="Qu J."/>
            <person name="Dugan S."/>
            <person name="Lee S.L."/>
            <person name="Chao H."/>
            <person name="Dinh H."/>
            <person name="Han Y."/>
            <person name="Doddapaneni H."/>
            <person name="Worley K.C."/>
            <person name="Muzny D.M."/>
            <person name="Gibbs R.A."/>
            <person name="Richards S."/>
        </authorList>
    </citation>
    <scope>NUCLEOTIDE SEQUENCE</scope>
    <source>
        <strain evidence="5">HAZT.00-mixed</strain>
        <tissue evidence="5">Whole organism</tissue>
    </source>
</reference>
<evidence type="ECO:0000256" key="2">
    <source>
        <dbReference type="ARBA" id="ARBA00023157"/>
    </source>
</evidence>
<proteinExistence type="predicted"/>
<keyword evidence="1" id="KW-0732">Signal</keyword>
<comment type="caution">
    <text evidence="5">The sequence shown here is derived from an EMBL/GenBank/DDBJ whole genome shotgun (WGS) entry which is preliminary data.</text>
</comment>
<protein>
    <recommendedName>
        <fullName evidence="4">Kazal-like domain-containing protein</fullName>
    </recommendedName>
</protein>
<dbReference type="Gene3D" id="3.30.60.30">
    <property type="match status" value="1"/>
</dbReference>
<dbReference type="Proteomes" id="UP000711488">
    <property type="component" value="Unassembled WGS sequence"/>
</dbReference>
<dbReference type="GO" id="GO:0050840">
    <property type="term" value="F:extracellular matrix binding"/>
    <property type="evidence" value="ECO:0007669"/>
    <property type="project" value="TreeGrafter"/>
</dbReference>
<dbReference type="PANTHER" id="PTHR13866">
    <property type="entry name" value="SPARC OSTEONECTIN"/>
    <property type="match status" value="1"/>
</dbReference>
<dbReference type="SMART" id="SM00280">
    <property type="entry name" value="KAZAL"/>
    <property type="match status" value="1"/>
</dbReference>
<dbReference type="InterPro" id="IPR002350">
    <property type="entry name" value="Kazal_dom"/>
</dbReference>
<dbReference type="GO" id="GO:0005615">
    <property type="term" value="C:extracellular space"/>
    <property type="evidence" value="ECO:0007669"/>
    <property type="project" value="TreeGrafter"/>
</dbReference>
<feature type="domain" description="Kazal-like" evidence="4">
    <location>
        <begin position="35"/>
        <end position="76"/>
    </location>
</feature>
<evidence type="ECO:0000256" key="3">
    <source>
        <dbReference type="ARBA" id="ARBA00023180"/>
    </source>
</evidence>
<evidence type="ECO:0000313" key="5">
    <source>
        <dbReference type="EMBL" id="KAA0203089.1"/>
    </source>
</evidence>
<dbReference type="PROSITE" id="PS51465">
    <property type="entry name" value="KAZAL_2"/>
    <property type="match status" value="1"/>
</dbReference>
<keyword evidence="3" id="KW-0325">Glycoprotein</keyword>
<reference evidence="5" key="3">
    <citation type="submission" date="2019-06" db="EMBL/GenBank/DDBJ databases">
        <authorList>
            <person name="Poynton C."/>
            <person name="Hasenbein S."/>
            <person name="Benoit J.B."/>
            <person name="Sepulveda M.S."/>
            <person name="Poelchau M.F."/>
            <person name="Murali S.C."/>
            <person name="Chen S."/>
            <person name="Glastad K.M."/>
            <person name="Werren J.H."/>
            <person name="Vineis J.H."/>
            <person name="Bowen J.L."/>
            <person name="Friedrich M."/>
            <person name="Jones J."/>
            <person name="Robertson H.M."/>
            <person name="Feyereisen R."/>
            <person name="Mechler-Hickson A."/>
            <person name="Mathers N."/>
            <person name="Lee C.E."/>
            <person name="Colbourne J.K."/>
            <person name="Biales A."/>
            <person name="Johnston J.S."/>
            <person name="Wellborn G.A."/>
            <person name="Rosendale A.J."/>
            <person name="Cridge A.G."/>
            <person name="Munoz-Torres M.C."/>
            <person name="Bain P.A."/>
            <person name="Manny A.R."/>
            <person name="Major K.M."/>
            <person name="Lambert F.N."/>
            <person name="Vulpe C.D."/>
            <person name="Tuck P."/>
            <person name="Blalock B.J."/>
            <person name="Lin Y.-Y."/>
            <person name="Smith M.E."/>
            <person name="Ochoa-Acuna H."/>
            <person name="Chen M.-J.M."/>
            <person name="Childers C.P."/>
            <person name="Qu J."/>
            <person name="Dugan S."/>
            <person name="Lee S.L."/>
            <person name="Chao H."/>
            <person name="Dinh H."/>
            <person name="Han Y."/>
            <person name="Doddapaneni H."/>
            <person name="Worley K.C."/>
            <person name="Muzny D.M."/>
            <person name="Gibbs R.A."/>
            <person name="Richards S."/>
        </authorList>
    </citation>
    <scope>NUCLEOTIDE SEQUENCE</scope>
    <source>
        <strain evidence="5">HAZT.00-mixed</strain>
        <tissue evidence="5">Whole organism</tissue>
    </source>
</reference>
<name>A0A6A0HC75_HYAAZ</name>
<keyword evidence="2" id="KW-1015">Disulfide bond</keyword>
<dbReference type="SUPFAM" id="SSF100895">
    <property type="entry name" value="Kazal-type serine protease inhibitors"/>
    <property type="match status" value="1"/>
</dbReference>
<feature type="non-terminal residue" evidence="5">
    <location>
        <position position="76"/>
    </location>
</feature>
<reference evidence="5" key="1">
    <citation type="submission" date="2014-08" db="EMBL/GenBank/DDBJ databases">
        <authorList>
            <person name="Murali S."/>
            <person name="Richards S."/>
            <person name="Bandaranaike D."/>
            <person name="Bellair M."/>
            <person name="Blankenburg K."/>
            <person name="Chao H."/>
            <person name="Dinh H."/>
            <person name="Doddapaneni H."/>
            <person name="Dugan-Rocha S."/>
            <person name="Elkadiri S."/>
            <person name="Gnanaolivu R."/>
            <person name="Hughes D."/>
            <person name="Lee S."/>
            <person name="Li M."/>
            <person name="Ming W."/>
            <person name="Munidasa M."/>
            <person name="Muniz J."/>
            <person name="Nguyen L."/>
            <person name="Osuji N."/>
            <person name="Pu L.-L."/>
            <person name="Puazo M."/>
            <person name="Skinner E."/>
            <person name="Qu C."/>
            <person name="Quiroz J."/>
            <person name="Raj R."/>
            <person name="Weissenberger G."/>
            <person name="Xin Y."/>
            <person name="Zou X."/>
            <person name="Han Y."/>
            <person name="Worley K."/>
            <person name="Muzny D."/>
            <person name="Gibbs R."/>
        </authorList>
    </citation>
    <scope>NUCLEOTIDE SEQUENCE</scope>
    <source>
        <strain evidence="5">HAZT.00-mixed</strain>
        <tissue evidence="5">Whole organism</tissue>
    </source>
</reference>
<accession>A0A6A0HC75</accession>